<evidence type="ECO:0000313" key="2">
    <source>
        <dbReference type="Proteomes" id="UP000576603"/>
    </source>
</evidence>
<organism evidence="1 2">
    <name type="scientific">Xanthomonas euvesicatoria</name>
    <dbReference type="NCBI Taxonomy" id="456327"/>
    <lineage>
        <taxon>Bacteria</taxon>
        <taxon>Pseudomonadati</taxon>
        <taxon>Pseudomonadota</taxon>
        <taxon>Gammaproteobacteria</taxon>
        <taxon>Lysobacterales</taxon>
        <taxon>Lysobacteraceae</taxon>
        <taxon>Xanthomonas</taxon>
    </lineage>
</organism>
<protein>
    <submittedName>
        <fullName evidence="1">Uncharacterized protein</fullName>
    </submittedName>
</protein>
<comment type="caution">
    <text evidence="1">The sequence shown here is derived from an EMBL/GenBank/DDBJ whole genome shotgun (WGS) entry which is preliminary data.</text>
</comment>
<dbReference type="Proteomes" id="UP000576603">
    <property type="component" value="Unassembled WGS sequence"/>
</dbReference>
<evidence type="ECO:0000313" key="1">
    <source>
        <dbReference type="EMBL" id="MBB4721886.1"/>
    </source>
</evidence>
<reference evidence="1 2" key="1">
    <citation type="submission" date="2020-08" db="EMBL/GenBank/DDBJ databases">
        <title>Studying the diversity of plant-associated saprophytic bacteria and their role in host health and plant-pathogen interactions.</title>
        <authorList>
            <person name="Potnis N."/>
        </authorList>
    </citation>
    <scope>NUCLEOTIDE SEQUENCE [LARGE SCALE GENOMIC DNA]</scope>
    <source>
        <strain evidence="1 2">CFBP 7922</strain>
    </source>
</reference>
<gene>
    <name evidence="1" type="ORF">FHY32_000184</name>
</gene>
<accession>A0AAW3TYW6</accession>
<proteinExistence type="predicted"/>
<name>A0AAW3TYW6_XANEU</name>
<sequence>MPCPRQRIAPRAGVPVQPRSALAQQRFQKSTSFPLFFLIRALARLPEHFDRTAAKPMRRHGLPPVRQLKIFYPTAALPTSHEQKCANLLSAWSVMHAAARTDCGIHRVHWRMIGQGDMHKIFSPGARQTLTNDSRQKSGAVQVGEHWTRVGPLLSTYRIDMRQHHRDPRPTFPFLRFRWRLARHRCTKIRITDRRRAQKKWPLYERPSDAGVNDT</sequence>
<dbReference type="RefSeq" id="WP_157768093.1">
    <property type="nucleotide sequence ID" value="NZ_JACHNK010000001.1"/>
</dbReference>
<dbReference type="EMBL" id="JACHNL010000001">
    <property type="protein sequence ID" value="MBB4721886.1"/>
    <property type="molecule type" value="Genomic_DNA"/>
</dbReference>
<dbReference type="AlphaFoldDB" id="A0AAW3TYW6"/>